<feature type="domain" description="Peptidase S1" evidence="7">
    <location>
        <begin position="185"/>
        <end position="468"/>
    </location>
</feature>
<dbReference type="GO" id="GO:0006508">
    <property type="term" value="P:proteolysis"/>
    <property type="evidence" value="ECO:0007669"/>
    <property type="project" value="UniProtKB-KW"/>
</dbReference>
<feature type="chain" id="PRO_5002953075" evidence="6">
    <location>
        <begin position="18"/>
        <end position="471"/>
    </location>
</feature>
<feature type="region of interest" description="Disordered" evidence="5">
    <location>
        <begin position="100"/>
        <end position="131"/>
    </location>
</feature>
<evidence type="ECO:0000256" key="1">
    <source>
        <dbReference type="ARBA" id="ARBA00022729"/>
    </source>
</evidence>
<dbReference type="GO" id="GO:0004252">
    <property type="term" value="F:serine-type endopeptidase activity"/>
    <property type="evidence" value="ECO:0007669"/>
    <property type="project" value="InterPro"/>
</dbReference>
<dbReference type="OrthoDB" id="6261922at2759"/>
<keyword evidence="8" id="KW-0378">Hydrolase</keyword>
<evidence type="ECO:0000256" key="3">
    <source>
        <dbReference type="ARBA" id="ARBA00023180"/>
    </source>
</evidence>
<reference evidence="8" key="2">
    <citation type="submission" date="2009-02" db="EMBL/GenBank/DDBJ databases">
        <authorList>
            <person name="Wang J.-X."/>
            <person name="Zhao X.-F."/>
        </authorList>
    </citation>
    <scope>NUCLEOTIDE SEQUENCE</scope>
</reference>
<dbReference type="PROSITE" id="PS00134">
    <property type="entry name" value="TRYPSIN_HIS"/>
    <property type="match status" value="1"/>
</dbReference>
<sequence>MGFRCVLLLSLVILCLGKPAKRSANEASDEAQMSAGAQASPSAGAAAAGTSNNLALNKCPSGHECVSGSSCPVNNRGPNFVCLGQKVCCVMAQLSDRSRREIPPRRENRPRKRINFAGRPQRPQRPPPRPHAQKEIVHYMDFYNDKYESVYGPILSSHAKEMLHNFRYTKECGVRHESPELLARVSSGYLYERGFTSYGEFPWHVALLVRERVFRRPQVYNLRPREDVRYKCGGSLIDDKHIVTAAHCVFGERVNRLKVHLGEWNLQGTTGELFPAVERNIASVHIHSGFNPATYAHDIALLKMSSPVNFAKTPHIGPVCLPTKPFKDHKKCFIVGWGDDVYKPNFGSNILRSVSVLFTGDHDECRAKLFNSFKDNTLDSSFNLDEEHQKCIIGEYGKDACVGDGGGAVVCPLKNEDEPVPCNHYRCADTHYFIAGILSYGSPNCGESSTTIITDILQNKNWMNAVTAQSY</sequence>
<dbReference type="Pfam" id="PF00089">
    <property type="entry name" value="Trypsin"/>
    <property type="match status" value="1"/>
</dbReference>
<reference evidence="8" key="1">
    <citation type="journal article" date="2009" name="Fish Shellfish Immunol.">
        <title>Clip domain serine protease and its homolog respond to Vibrio challenge in Chinese white shrimp, Fenneropenaeus chinensis.</title>
        <authorList>
            <person name="Ren Q."/>
            <person name="Xu Z.L."/>
            <person name="Wang X.W."/>
            <person name="Zhao X.F."/>
            <person name="Wang J.X."/>
        </authorList>
    </citation>
    <scope>NUCLEOTIDE SEQUENCE</scope>
</reference>
<organism evidence="8">
    <name type="scientific">Penaeus chinensis</name>
    <name type="common">Fleshy prawn</name>
    <name type="synonym">Fenneropenaeus chinensis</name>
    <dbReference type="NCBI Taxonomy" id="139456"/>
    <lineage>
        <taxon>Eukaryota</taxon>
        <taxon>Metazoa</taxon>
        <taxon>Ecdysozoa</taxon>
        <taxon>Arthropoda</taxon>
        <taxon>Crustacea</taxon>
        <taxon>Multicrustacea</taxon>
        <taxon>Malacostraca</taxon>
        <taxon>Eumalacostraca</taxon>
        <taxon>Eucarida</taxon>
        <taxon>Decapoda</taxon>
        <taxon>Dendrobranchiata</taxon>
        <taxon>Penaeoidea</taxon>
        <taxon>Penaeidae</taxon>
        <taxon>Penaeus</taxon>
    </lineage>
</organism>
<dbReference type="InterPro" id="IPR001254">
    <property type="entry name" value="Trypsin_dom"/>
</dbReference>
<feature type="signal peptide" evidence="6">
    <location>
        <begin position="1"/>
        <end position="17"/>
    </location>
</feature>
<evidence type="ECO:0000259" key="7">
    <source>
        <dbReference type="PROSITE" id="PS50240"/>
    </source>
</evidence>
<dbReference type="PRINTS" id="PR00722">
    <property type="entry name" value="CHYMOTRYPSIN"/>
</dbReference>
<evidence type="ECO:0000256" key="4">
    <source>
        <dbReference type="ARBA" id="ARBA00024195"/>
    </source>
</evidence>
<dbReference type="InterPro" id="IPR009003">
    <property type="entry name" value="Peptidase_S1_PA"/>
</dbReference>
<evidence type="ECO:0000256" key="2">
    <source>
        <dbReference type="ARBA" id="ARBA00023157"/>
    </source>
</evidence>
<dbReference type="InterPro" id="IPR001314">
    <property type="entry name" value="Peptidase_S1A"/>
</dbReference>
<evidence type="ECO:0000256" key="5">
    <source>
        <dbReference type="SAM" id="MobiDB-lite"/>
    </source>
</evidence>
<name>C5I7U2_PENCE</name>
<dbReference type="PANTHER" id="PTHR24258">
    <property type="entry name" value="SERINE PROTEASE-RELATED"/>
    <property type="match status" value="1"/>
</dbReference>
<dbReference type="CDD" id="cd00190">
    <property type="entry name" value="Tryp_SPc"/>
    <property type="match status" value="1"/>
</dbReference>
<evidence type="ECO:0000313" key="8">
    <source>
        <dbReference type="EMBL" id="ACR15871.1"/>
    </source>
</evidence>
<dbReference type="InterPro" id="IPR018114">
    <property type="entry name" value="TRYPSIN_HIS"/>
</dbReference>
<dbReference type="Gene3D" id="2.40.10.10">
    <property type="entry name" value="Trypsin-like serine proteases"/>
    <property type="match status" value="2"/>
</dbReference>
<dbReference type="PANTHER" id="PTHR24258:SF143">
    <property type="match status" value="1"/>
</dbReference>
<keyword evidence="3" id="KW-0325">Glycoprotein</keyword>
<dbReference type="AlphaFoldDB" id="C5I7U2"/>
<dbReference type="SUPFAM" id="SSF50494">
    <property type="entry name" value="Trypsin-like serine proteases"/>
    <property type="match status" value="1"/>
</dbReference>
<protein>
    <submittedName>
        <fullName evidence="8">Serine protease-like protein</fullName>
    </submittedName>
</protein>
<dbReference type="EMBL" id="FJ770384">
    <property type="protein sequence ID" value="ACR15871.1"/>
    <property type="molecule type" value="mRNA"/>
</dbReference>
<dbReference type="FunFam" id="2.40.10.10:FF:000028">
    <property type="entry name" value="Serine protease easter"/>
    <property type="match status" value="1"/>
</dbReference>
<proteinExistence type="evidence at transcript level"/>
<dbReference type="PROSITE" id="PS50240">
    <property type="entry name" value="TRYPSIN_DOM"/>
    <property type="match status" value="1"/>
</dbReference>
<keyword evidence="1 6" id="KW-0732">Signal</keyword>
<keyword evidence="8" id="KW-0645">Protease</keyword>
<comment type="similarity">
    <text evidence="4">Belongs to the peptidase S1 family. CLIP subfamily.</text>
</comment>
<dbReference type="InterPro" id="IPR043504">
    <property type="entry name" value="Peptidase_S1_PA_chymotrypsin"/>
</dbReference>
<dbReference type="SMART" id="SM00020">
    <property type="entry name" value="Tryp_SPc"/>
    <property type="match status" value="1"/>
</dbReference>
<evidence type="ECO:0000256" key="6">
    <source>
        <dbReference type="SAM" id="SignalP"/>
    </source>
</evidence>
<accession>C5I7U2</accession>
<keyword evidence="2" id="KW-1015">Disulfide bond</keyword>